<dbReference type="GO" id="GO:0004674">
    <property type="term" value="F:protein serine/threonine kinase activity"/>
    <property type="evidence" value="ECO:0007669"/>
    <property type="project" value="UniProtKB-KW"/>
</dbReference>
<dbReference type="Gene3D" id="3.30.200.20">
    <property type="entry name" value="Phosphorylase Kinase, domain 1"/>
    <property type="match status" value="1"/>
</dbReference>
<evidence type="ECO:0000259" key="10">
    <source>
        <dbReference type="PROSITE" id="PS50011"/>
    </source>
</evidence>
<dbReference type="EC" id="2.7.11.1" evidence="1"/>
<keyword evidence="5" id="KW-0418">Kinase</keyword>
<sequence length="267" mass="29763">MPSLNCPIFSQLWGKKSFVGAPEKTTGTIREQLAAIAPVLEKLWKQKEERIKEISDVQLQIQKICGEIAGNLKLSEQVGPPTVDEADLSLRKLDENFMLNSRNLEKKRIIGNPLLCGPNTKINCSAVSQEPLSFARCSKRPVRFWRSKKPPFSLMLMTSDPEVFLGHLKKYSFKELRLATNHFNSKNILGSGGSGIVYKGCLSDGSLVAVKRLKDYNAAGGEVQFQTEVETLSLAVHRNLLRLCGFCMTENERILVYPYMPNGSVAS</sequence>
<evidence type="ECO:0000256" key="3">
    <source>
        <dbReference type="ARBA" id="ARBA00022679"/>
    </source>
</evidence>
<feature type="binding site" evidence="9">
    <location>
        <position position="211"/>
    </location>
    <ligand>
        <name>ATP</name>
        <dbReference type="ChEBI" id="CHEBI:30616"/>
    </ligand>
</feature>
<keyword evidence="3" id="KW-0808">Transferase</keyword>
<dbReference type="PANTHER" id="PTHR48006:SF102">
    <property type="entry name" value="LEUCINE-RICH REPEAT-CONTAINING PROTEIN DDB_G0281931-RELATED"/>
    <property type="match status" value="1"/>
</dbReference>
<comment type="catalytic activity">
    <reaction evidence="7">
        <text>L-threonyl-[protein] + ATP = O-phospho-L-threonyl-[protein] + ADP + H(+)</text>
        <dbReference type="Rhea" id="RHEA:46608"/>
        <dbReference type="Rhea" id="RHEA-COMP:11060"/>
        <dbReference type="Rhea" id="RHEA-COMP:11605"/>
        <dbReference type="ChEBI" id="CHEBI:15378"/>
        <dbReference type="ChEBI" id="CHEBI:30013"/>
        <dbReference type="ChEBI" id="CHEBI:30616"/>
        <dbReference type="ChEBI" id="CHEBI:61977"/>
        <dbReference type="ChEBI" id="CHEBI:456216"/>
        <dbReference type="EC" id="2.7.11.1"/>
    </reaction>
</comment>
<keyword evidence="6 9" id="KW-0067">ATP-binding</keyword>
<comment type="caution">
    <text evidence="11">The sequence shown here is derived from an EMBL/GenBank/DDBJ whole genome shotgun (WGS) entry which is preliminary data.</text>
</comment>
<accession>A0A822YJP7</accession>
<dbReference type="AlphaFoldDB" id="A0A822YJP7"/>
<evidence type="ECO:0000256" key="1">
    <source>
        <dbReference type="ARBA" id="ARBA00012513"/>
    </source>
</evidence>
<dbReference type="PROSITE" id="PS50011">
    <property type="entry name" value="PROTEIN_KINASE_DOM"/>
    <property type="match status" value="1"/>
</dbReference>
<dbReference type="InterPro" id="IPR017441">
    <property type="entry name" value="Protein_kinase_ATP_BS"/>
</dbReference>
<reference evidence="11 12" key="1">
    <citation type="journal article" date="2020" name="Mol. Biol. Evol.">
        <title>Distinct Expression and Methylation Patterns for Genes with Different Fates following a Single Whole-Genome Duplication in Flowering Plants.</title>
        <authorList>
            <person name="Shi T."/>
            <person name="Rahmani R.S."/>
            <person name="Gugger P.F."/>
            <person name="Wang M."/>
            <person name="Li H."/>
            <person name="Zhang Y."/>
            <person name="Li Z."/>
            <person name="Wang Q."/>
            <person name="Van de Peer Y."/>
            <person name="Marchal K."/>
            <person name="Chen J."/>
        </authorList>
    </citation>
    <scope>NUCLEOTIDE SEQUENCE [LARGE SCALE GENOMIC DNA]</scope>
    <source>
        <tissue evidence="11">Leaf</tissue>
    </source>
</reference>
<evidence type="ECO:0000256" key="8">
    <source>
        <dbReference type="ARBA" id="ARBA00048679"/>
    </source>
</evidence>
<evidence type="ECO:0000256" key="9">
    <source>
        <dbReference type="PROSITE-ProRule" id="PRU10141"/>
    </source>
</evidence>
<proteinExistence type="predicted"/>
<evidence type="ECO:0000313" key="12">
    <source>
        <dbReference type="Proteomes" id="UP000607653"/>
    </source>
</evidence>
<evidence type="ECO:0000256" key="2">
    <source>
        <dbReference type="ARBA" id="ARBA00022527"/>
    </source>
</evidence>
<dbReference type="SUPFAM" id="SSF56112">
    <property type="entry name" value="Protein kinase-like (PK-like)"/>
    <property type="match status" value="1"/>
</dbReference>
<evidence type="ECO:0000256" key="6">
    <source>
        <dbReference type="ARBA" id="ARBA00022840"/>
    </source>
</evidence>
<dbReference type="InterPro" id="IPR001245">
    <property type="entry name" value="Ser-Thr/Tyr_kinase_cat_dom"/>
</dbReference>
<dbReference type="FunFam" id="3.30.200.20:FF:000015">
    <property type="entry name" value="Somatic embryogenesis receptor kinase 1"/>
    <property type="match status" value="1"/>
</dbReference>
<keyword evidence="12" id="KW-1185">Reference proteome</keyword>
<dbReference type="EMBL" id="DUZY01000003">
    <property type="protein sequence ID" value="DAD32712.1"/>
    <property type="molecule type" value="Genomic_DNA"/>
</dbReference>
<organism evidence="11 12">
    <name type="scientific">Nelumbo nucifera</name>
    <name type="common">Sacred lotus</name>
    <dbReference type="NCBI Taxonomy" id="4432"/>
    <lineage>
        <taxon>Eukaryota</taxon>
        <taxon>Viridiplantae</taxon>
        <taxon>Streptophyta</taxon>
        <taxon>Embryophyta</taxon>
        <taxon>Tracheophyta</taxon>
        <taxon>Spermatophyta</taxon>
        <taxon>Magnoliopsida</taxon>
        <taxon>Proteales</taxon>
        <taxon>Nelumbonaceae</taxon>
        <taxon>Nelumbo</taxon>
    </lineage>
</organism>
<dbReference type="Proteomes" id="UP000607653">
    <property type="component" value="Unassembled WGS sequence"/>
</dbReference>
<dbReference type="GO" id="GO:0005524">
    <property type="term" value="F:ATP binding"/>
    <property type="evidence" value="ECO:0007669"/>
    <property type="project" value="UniProtKB-UniRule"/>
</dbReference>
<dbReference type="InterPro" id="IPR051824">
    <property type="entry name" value="LRR_Rcpt-Like_S/T_Kinase"/>
</dbReference>
<gene>
    <name evidence="11" type="ORF">HUJ06_011563</name>
</gene>
<evidence type="ECO:0000313" key="11">
    <source>
        <dbReference type="EMBL" id="DAD32712.1"/>
    </source>
</evidence>
<dbReference type="Pfam" id="PF07714">
    <property type="entry name" value="PK_Tyr_Ser-Thr"/>
    <property type="match status" value="1"/>
</dbReference>
<name>A0A822YJP7_NELNU</name>
<comment type="catalytic activity">
    <reaction evidence="8">
        <text>L-seryl-[protein] + ATP = O-phospho-L-seryl-[protein] + ADP + H(+)</text>
        <dbReference type="Rhea" id="RHEA:17989"/>
        <dbReference type="Rhea" id="RHEA-COMP:9863"/>
        <dbReference type="Rhea" id="RHEA-COMP:11604"/>
        <dbReference type="ChEBI" id="CHEBI:15378"/>
        <dbReference type="ChEBI" id="CHEBI:29999"/>
        <dbReference type="ChEBI" id="CHEBI:30616"/>
        <dbReference type="ChEBI" id="CHEBI:83421"/>
        <dbReference type="ChEBI" id="CHEBI:456216"/>
        <dbReference type="EC" id="2.7.11.1"/>
    </reaction>
</comment>
<dbReference type="InterPro" id="IPR000719">
    <property type="entry name" value="Prot_kinase_dom"/>
</dbReference>
<dbReference type="InterPro" id="IPR011009">
    <property type="entry name" value="Kinase-like_dom_sf"/>
</dbReference>
<protein>
    <recommendedName>
        <fullName evidence="1">non-specific serine/threonine protein kinase</fullName>
        <ecNumber evidence="1">2.7.11.1</ecNumber>
    </recommendedName>
</protein>
<evidence type="ECO:0000256" key="7">
    <source>
        <dbReference type="ARBA" id="ARBA00047899"/>
    </source>
</evidence>
<feature type="domain" description="Protein kinase" evidence="10">
    <location>
        <begin position="183"/>
        <end position="267"/>
    </location>
</feature>
<dbReference type="PANTHER" id="PTHR48006">
    <property type="entry name" value="LEUCINE-RICH REPEAT-CONTAINING PROTEIN DDB_G0281931-RELATED"/>
    <property type="match status" value="1"/>
</dbReference>
<dbReference type="PROSITE" id="PS00107">
    <property type="entry name" value="PROTEIN_KINASE_ATP"/>
    <property type="match status" value="1"/>
</dbReference>
<keyword evidence="4 9" id="KW-0547">Nucleotide-binding</keyword>
<keyword evidence="2" id="KW-0723">Serine/threonine-protein kinase</keyword>
<evidence type="ECO:0000256" key="4">
    <source>
        <dbReference type="ARBA" id="ARBA00022741"/>
    </source>
</evidence>
<evidence type="ECO:0000256" key="5">
    <source>
        <dbReference type="ARBA" id="ARBA00022777"/>
    </source>
</evidence>